<gene>
    <name evidence="3" type="ORF">SLEP1_g59954</name>
</gene>
<dbReference type="InterPro" id="IPR011050">
    <property type="entry name" value="Pectin_lyase_fold/virulence"/>
</dbReference>
<dbReference type="SMART" id="SM00856">
    <property type="entry name" value="PMEI"/>
    <property type="match status" value="1"/>
</dbReference>
<dbReference type="NCBIfam" id="TIGR01614">
    <property type="entry name" value="PME_inhib"/>
    <property type="match status" value="1"/>
</dbReference>
<evidence type="ECO:0000259" key="2">
    <source>
        <dbReference type="SMART" id="SM00856"/>
    </source>
</evidence>
<evidence type="ECO:0000313" key="3">
    <source>
        <dbReference type="EMBL" id="GKV53427.1"/>
    </source>
</evidence>
<proteinExistence type="predicted"/>
<sequence length="281" mass="31309">MYAPRRTKLVQRIIPILVFVLILFLSITLLKNTTKPTKIRHLHVHNHLQIAHAACEGTLYRDLCVSTLASIPDLSSKSLPELVAATVNQTMFEVRASSNNCSSIERNEALDIQEKRAVDDCLELLSYTMADLRESLTGLSTRKAVSQNYHNLQTIFSAAITNQYTCLDGFAYSKGDVRDIIKRGIFNISHHVSNSLVILKKIPGLNKKSQSEVSPEHGRVKKGFPTWLKSKDRKLLQAPVNETKFDLIVAKDGSGNFTTISQAVAAAPNNSDTRFVSKRSF</sequence>
<dbReference type="EMBL" id="BPVZ01001368">
    <property type="protein sequence ID" value="GKV53427.1"/>
    <property type="molecule type" value="Genomic_DNA"/>
</dbReference>
<dbReference type="GO" id="GO:0004857">
    <property type="term" value="F:enzyme inhibitor activity"/>
    <property type="evidence" value="ECO:0007669"/>
    <property type="project" value="InterPro"/>
</dbReference>
<dbReference type="Proteomes" id="UP001054252">
    <property type="component" value="Unassembled WGS sequence"/>
</dbReference>
<dbReference type="SUPFAM" id="SSF51126">
    <property type="entry name" value="Pectin lyase-like"/>
    <property type="match status" value="1"/>
</dbReference>
<dbReference type="PANTHER" id="PTHR31707">
    <property type="entry name" value="PECTINESTERASE"/>
    <property type="match status" value="1"/>
</dbReference>
<accession>A0AAV5MXZ6</accession>
<feature type="transmembrane region" description="Helical" evidence="1">
    <location>
        <begin position="12"/>
        <end position="30"/>
    </location>
</feature>
<reference evidence="3 4" key="1">
    <citation type="journal article" date="2021" name="Commun. Biol.">
        <title>The genome of Shorea leprosula (Dipterocarpaceae) highlights the ecological relevance of drought in aseasonal tropical rainforests.</title>
        <authorList>
            <person name="Ng K.K.S."/>
            <person name="Kobayashi M.J."/>
            <person name="Fawcett J.A."/>
            <person name="Hatakeyama M."/>
            <person name="Paape T."/>
            <person name="Ng C.H."/>
            <person name="Ang C.C."/>
            <person name="Tnah L.H."/>
            <person name="Lee C.T."/>
            <person name="Nishiyama T."/>
            <person name="Sese J."/>
            <person name="O'Brien M.J."/>
            <person name="Copetti D."/>
            <person name="Mohd Noor M.I."/>
            <person name="Ong R.C."/>
            <person name="Putra M."/>
            <person name="Sireger I.Z."/>
            <person name="Indrioko S."/>
            <person name="Kosugi Y."/>
            <person name="Izuno A."/>
            <person name="Isagi Y."/>
            <person name="Lee S.L."/>
            <person name="Shimizu K.K."/>
        </authorList>
    </citation>
    <scope>NUCLEOTIDE SEQUENCE [LARGE SCALE GENOMIC DNA]</scope>
    <source>
        <strain evidence="3">214</strain>
    </source>
</reference>
<keyword evidence="1" id="KW-0472">Membrane</keyword>
<comment type="caution">
    <text evidence="3">The sequence shown here is derived from an EMBL/GenBank/DDBJ whole genome shotgun (WGS) entry which is preliminary data.</text>
</comment>
<dbReference type="InterPro" id="IPR012334">
    <property type="entry name" value="Pectin_lyas_fold"/>
</dbReference>
<dbReference type="InterPro" id="IPR006501">
    <property type="entry name" value="Pectinesterase_inhib_dom"/>
</dbReference>
<protein>
    <recommendedName>
        <fullName evidence="2">Pectinesterase inhibitor domain-containing protein</fullName>
    </recommendedName>
</protein>
<name>A0AAV5MXZ6_9ROSI</name>
<dbReference type="Gene3D" id="1.20.140.40">
    <property type="entry name" value="Invertase/pectin methylesterase inhibitor family protein"/>
    <property type="match status" value="1"/>
</dbReference>
<dbReference type="Pfam" id="PF04043">
    <property type="entry name" value="PMEI"/>
    <property type="match status" value="1"/>
</dbReference>
<dbReference type="SUPFAM" id="SSF101148">
    <property type="entry name" value="Plant invertase/pectin methylesterase inhibitor"/>
    <property type="match status" value="1"/>
</dbReference>
<dbReference type="Gene3D" id="2.160.20.10">
    <property type="entry name" value="Single-stranded right-handed beta-helix, Pectin lyase-like"/>
    <property type="match status" value="1"/>
</dbReference>
<keyword evidence="1" id="KW-1133">Transmembrane helix</keyword>
<feature type="domain" description="Pectinesterase inhibitor" evidence="2">
    <location>
        <begin position="46"/>
        <end position="198"/>
    </location>
</feature>
<evidence type="ECO:0000313" key="4">
    <source>
        <dbReference type="Proteomes" id="UP001054252"/>
    </source>
</evidence>
<dbReference type="InterPro" id="IPR035513">
    <property type="entry name" value="Invertase/methylesterase_inhib"/>
</dbReference>
<evidence type="ECO:0000256" key="1">
    <source>
        <dbReference type="SAM" id="Phobius"/>
    </source>
</evidence>
<dbReference type="CDD" id="cd15798">
    <property type="entry name" value="PMEI-like_3"/>
    <property type="match status" value="1"/>
</dbReference>
<organism evidence="3 4">
    <name type="scientific">Rubroshorea leprosula</name>
    <dbReference type="NCBI Taxonomy" id="152421"/>
    <lineage>
        <taxon>Eukaryota</taxon>
        <taxon>Viridiplantae</taxon>
        <taxon>Streptophyta</taxon>
        <taxon>Embryophyta</taxon>
        <taxon>Tracheophyta</taxon>
        <taxon>Spermatophyta</taxon>
        <taxon>Magnoliopsida</taxon>
        <taxon>eudicotyledons</taxon>
        <taxon>Gunneridae</taxon>
        <taxon>Pentapetalae</taxon>
        <taxon>rosids</taxon>
        <taxon>malvids</taxon>
        <taxon>Malvales</taxon>
        <taxon>Dipterocarpaceae</taxon>
        <taxon>Rubroshorea</taxon>
    </lineage>
</organism>
<keyword evidence="1" id="KW-0812">Transmembrane</keyword>
<keyword evidence="4" id="KW-1185">Reference proteome</keyword>
<dbReference type="AlphaFoldDB" id="A0AAV5MXZ6"/>